<gene>
    <name evidence="1" type="ORF">NPIL_415621</name>
</gene>
<name>A0A8X6JJU9_NEPPI</name>
<protein>
    <submittedName>
        <fullName evidence="1">Uncharacterized protein</fullName>
    </submittedName>
</protein>
<sequence length="82" mass="9353">MRFAPSKVQISLNNTDGVTDSLKIFNRETWEDSTKNPTLEESMPLRNFGHSEWTLPSHELLHSGQRCTTTLTYELEGISSQL</sequence>
<dbReference type="Proteomes" id="UP000887013">
    <property type="component" value="Unassembled WGS sequence"/>
</dbReference>
<comment type="caution">
    <text evidence="1">The sequence shown here is derived from an EMBL/GenBank/DDBJ whole genome shotgun (WGS) entry which is preliminary data.</text>
</comment>
<dbReference type="AlphaFoldDB" id="A0A8X6JJU9"/>
<evidence type="ECO:0000313" key="2">
    <source>
        <dbReference type="Proteomes" id="UP000887013"/>
    </source>
</evidence>
<organism evidence="1 2">
    <name type="scientific">Nephila pilipes</name>
    <name type="common">Giant wood spider</name>
    <name type="synonym">Nephila maculata</name>
    <dbReference type="NCBI Taxonomy" id="299642"/>
    <lineage>
        <taxon>Eukaryota</taxon>
        <taxon>Metazoa</taxon>
        <taxon>Ecdysozoa</taxon>
        <taxon>Arthropoda</taxon>
        <taxon>Chelicerata</taxon>
        <taxon>Arachnida</taxon>
        <taxon>Araneae</taxon>
        <taxon>Araneomorphae</taxon>
        <taxon>Entelegynae</taxon>
        <taxon>Araneoidea</taxon>
        <taxon>Nephilidae</taxon>
        <taxon>Nephila</taxon>
    </lineage>
</organism>
<proteinExistence type="predicted"/>
<dbReference type="EMBL" id="BMAW01043062">
    <property type="protein sequence ID" value="GFS37368.1"/>
    <property type="molecule type" value="Genomic_DNA"/>
</dbReference>
<evidence type="ECO:0000313" key="1">
    <source>
        <dbReference type="EMBL" id="GFS37368.1"/>
    </source>
</evidence>
<reference evidence="1" key="1">
    <citation type="submission" date="2020-08" db="EMBL/GenBank/DDBJ databases">
        <title>Multicomponent nature underlies the extraordinary mechanical properties of spider dragline silk.</title>
        <authorList>
            <person name="Kono N."/>
            <person name="Nakamura H."/>
            <person name="Mori M."/>
            <person name="Yoshida Y."/>
            <person name="Ohtoshi R."/>
            <person name="Malay A.D."/>
            <person name="Moran D.A.P."/>
            <person name="Tomita M."/>
            <person name="Numata K."/>
            <person name="Arakawa K."/>
        </authorList>
    </citation>
    <scope>NUCLEOTIDE SEQUENCE</scope>
</reference>
<keyword evidence="2" id="KW-1185">Reference proteome</keyword>
<accession>A0A8X6JJU9</accession>